<feature type="compositionally biased region" description="Polar residues" evidence="1">
    <location>
        <begin position="28"/>
        <end position="44"/>
    </location>
</feature>
<feature type="region of interest" description="Disordered" evidence="1">
    <location>
        <begin position="22"/>
        <end position="44"/>
    </location>
</feature>
<keyword evidence="2" id="KW-0472">Membrane</keyword>
<evidence type="ECO:0000256" key="1">
    <source>
        <dbReference type="SAM" id="MobiDB-lite"/>
    </source>
</evidence>
<proteinExistence type="predicted"/>
<protein>
    <submittedName>
        <fullName evidence="3">Uncharacterized protein</fullName>
    </submittedName>
</protein>
<dbReference type="AlphaFoldDB" id="A0A4C2A7L4"/>
<accession>A0A4C2A7L4</accession>
<name>A0A4C2A7L4_EUMVA</name>
<feature type="transmembrane region" description="Helical" evidence="2">
    <location>
        <begin position="60"/>
        <end position="80"/>
    </location>
</feature>
<organism evidence="3 4">
    <name type="scientific">Eumeta variegata</name>
    <name type="common">Bagworm moth</name>
    <name type="synonym">Eumeta japonica</name>
    <dbReference type="NCBI Taxonomy" id="151549"/>
    <lineage>
        <taxon>Eukaryota</taxon>
        <taxon>Metazoa</taxon>
        <taxon>Ecdysozoa</taxon>
        <taxon>Arthropoda</taxon>
        <taxon>Hexapoda</taxon>
        <taxon>Insecta</taxon>
        <taxon>Pterygota</taxon>
        <taxon>Neoptera</taxon>
        <taxon>Endopterygota</taxon>
        <taxon>Lepidoptera</taxon>
        <taxon>Glossata</taxon>
        <taxon>Ditrysia</taxon>
        <taxon>Tineoidea</taxon>
        <taxon>Psychidae</taxon>
        <taxon>Oiketicinae</taxon>
        <taxon>Eumeta</taxon>
    </lineage>
</organism>
<comment type="caution">
    <text evidence="3">The sequence shown here is derived from an EMBL/GenBank/DDBJ whole genome shotgun (WGS) entry which is preliminary data.</text>
</comment>
<sequence length="95" mass="10440">MKLFGKTVYPFHKSSVITERIDDKNSERSFSGRPSPTRLTDSTSAKVGFTRDARTSHRSLWGAMPAFVGCFLLVATTPLASAHSAFYGSMPPITR</sequence>
<evidence type="ECO:0000313" key="3">
    <source>
        <dbReference type="EMBL" id="GBP96646.1"/>
    </source>
</evidence>
<evidence type="ECO:0000256" key="2">
    <source>
        <dbReference type="SAM" id="Phobius"/>
    </source>
</evidence>
<dbReference type="EMBL" id="BGZK01002816">
    <property type="protein sequence ID" value="GBP96646.1"/>
    <property type="molecule type" value="Genomic_DNA"/>
</dbReference>
<reference evidence="3 4" key="1">
    <citation type="journal article" date="2019" name="Commun. Biol.">
        <title>The bagworm genome reveals a unique fibroin gene that provides high tensile strength.</title>
        <authorList>
            <person name="Kono N."/>
            <person name="Nakamura H."/>
            <person name="Ohtoshi R."/>
            <person name="Tomita M."/>
            <person name="Numata K."/>
            <person name="Arakawa K."/>
        </authorList>
    </citation>
    <scope>NUCLEOTIDE SEQUENCE [LARGE SCALE GENOMIC DNA]</scope>
</reference>
<keyword evidence="4" id="KW-1185">Reference proteome</keyword>
<keyword evidence="2" id="KW-0812">Transmembrane</keyword>
<evidence type="ECO:0000313" key="4">
    <source>
        <dbReference type="Proteomes" id="UP000299102"/>
    </source>
</evidence>
<keyword evidence="2" id="KW-1133">Transmembrane helix</keyword>
<dbReference type="Proteomes" id="UP000299102">
    <property type="component" value="Unassembled WGS sequence"/>
</dbReference>
<gene>
    <name evidence="3" type="ORF">EVAR_46056_1</name>
</gene>